<accession>A0A2G1WCX2</accession>
<evidence type="ECO:0000313" key="2">
    <source>
        <dbReference type="Proteomes" id="UP000225740"/>
    </source>
</evidence>
<dbReference type="AlphaFoldDB" id="A0A2G1WCX2"/>
<gene>
    <name evidence="1" type="ORF">CEE69_00100</name>
</gene>
<reference evidence="1 2" key="1">
    <citation type="submission" date="2017-06" db="EMBL/GenBank/DDBJ databases">
        <title>Description of Rhodopirellula bahusiensis sp. nov.</title>
        <authorList>
            <person name="Kizina J."/>
            <person name="Harder J."/>
        </authorList>
    </citation>
    <scope>NUCLEOTIDE SEQUENCE [LARGE SCALE GENOMIC DNA]</scope>
    <source>
        <strain evidence="1 2">SWK21</strain>
    </source>
</reference>
<protein>
    <submittedName>
        <fullName evidence="1">Uncharacterized protein</fullName>
    </submittedName>
</protein>
<dbReference type="OrthoDB" id="274221at2"/>
<dbReference type="EMBL" id="NIZW01000001">
    <property type="protein sequence ID" value="PHQ36846.1"/>
    <property type="molecule type" value="Genomic_DNA"/>
</dbReference>
<proteinExistence type="predicted"/>
<name>A0A2G1WCX2_9BACT</name>
<evidence type="ECO:0000313" key="1">
    <source>
        <dbReference type="EMBL" id="PHQ36846.1"/>
    </source>
</evidence>
<comment type="caution">
    <text evidence="1">The sequence shown here is derived from an EMBL/GenBank/DDBJ whole genome shotgun (WGS) entry which is preliminary data.</text>
</comment>
<dbReference type="Proteomes" id="UP000225740">
    <property type="component" value="Unassembled WGS sequence"/>
</dbReference>
<sequence>MANDANDPITLFITWTAYGSWLPGDARGWKKWKRGEQQPQPVLEDWCKDRMKEDAVLLDEQHRESVEDVIRKHSQIRG</sequence>
<dbReference type="GeneID" id="90606731"/>
<dbReference type="RefSeq" id="WP_099258553.1">
    <property type="nucleotide sequence ID" value="NZ_NIZW01000001.1"/>
</dbReference>
<organism evidence="1 2">
    <name type="scientific">Rhodopirellula bahusiensis</name>
    <dbReference type="NCBI Taxonomy" id="2014065"/>
    <lineage>
        <taxon>Bacteria</taxon>
        <taxon>Pseudomonadati</taxon>
        <taxon>Planctomycetota</taxon>
        <taxon>Planctomycetia</taxon>
        <taxon>Pirellulales</taxon>
        <taxon>Pirellulaceae</taxon>
        <taxon>Rhodopirellula</taxon>
    </lineage>
</organism>
<keyword evidence="2" id="KW-1185">Reference proteome</keyword>